<accession>A0A8C0HPK1</accession>
<name>A0A8C0HPK1_9AVES</name>
<reference evidence="2" key="1">
    <citation type="submission" date="2025-08" db="UniProtKB">
        <authorList>
            <consortium name="Ensembl"/>
        </authorList>
    </citation>
    <scope>IDENTIFICATION</scope>
</reference>
<reference evidence="2" key="2">
    <citation type="submission" date="2025-09" db="UniProtKB">
        <authorList>
            <consortium name="Ensembl"/>
        </authorList>
    </citation>
    <scope>IDENTIFICATION</scope>
</reference>
<sequence>MKAGERKGEGGVGASTGHPPGSGHPHPGRQRPLPSARGSLEGPHSRGWRSGCTSTPSSRPWTLGQTARRNGGICRVRTCRCNTEATGCVCVQEHARGTGRGAQRGERSQGPCSSCCRLGLSIRVHSKEMFVRVLLSVDHGAAPFGSGACNL</sequence>
<organism evidence="2 3">
    <name type="scientific">Buteo japonicus</name>
    <dbReference type="NCBI Taxonomy" id="224669"/>
    <lineage>
        <taxon>Eukaryota</taxon>
        <taxon>Metazoa</taxon>
        <taxon>Chordata</taxon>
        <taxon>Craniata</taxon>
        <taxon>Vertebrata</taxon>
        <taxon>Euteleostomi</taxon>
        <taxon>Archelosauria</taxon>
        <taxon>Archosauria</taxon>
        <taxon>Dinosauria</taxon>
        <taxon>Saurischia</taxon>
        <taxon>Theropoda</taxon>
        <taxon>Coelurosauria</taxon>
        <taxon>Aves</taxon>
        <taxon>Neognathae</taxon>
        <taxon>Neoaves</taxon>
        <taxon>Telluraves</taxon>
        <taxon>Accipitrimorphae</taxon>
        <taxon>Accipitriformes</taxon>
        <taxon>Accipitridae</taxon>
        <taxon>Accipitrinae</taxon>
        <taxon>Buteo</taxon>
    </lineage>
</organism>
<keyword evidence="3" id="KW-1185">Reference proteome</keyword>
<evidence type="ECO:0000313" key="3">
    <source>
        <dbReference type="Proteomes" id="UP000694555"/>
    </source>
</evidence>
<dbReference type="Ensembl" id="ENSBJAT00000020639.1">
    <property type="protein sequence ID" value="ENSBJAP00000020069.1"/>
    <property type="gene ID" value="ENSBJAG00000013189.1"/>
</dbReference>
<evidence type="ECO:0000256" key="1">
    <source>
        <dbReference type="SAM" id="MobiDB-lite"/>
    </source>
</evidence>
<dbReference type="AlphaFoldDB" id="A0A8C0HPK1"/>
<feature type="region of interest" description="Disordered" evidence="1">
    <location>
        <begin position="1"/>
        <end position="67"/>
    </location>
</feature>
<evidence type="ECO:0000313" key="2">
    <source>
        <dbReference type="Ensembl" id="ENSBJAP00000020069.1"/>
    </source>
</evidence>
<dbReference type="Proteomes" id="UP000694555">
    <property type="component" value="Unplaced"/>
</dbReference>
<feature type="compositionally biased region" description="Polar residues" evidence="1">
    <location>
        <begin position="51"/>
        <end position="67"/>
    </location>
</feature>
<protein>
    <submittedName>
        <fullName evidence="2">Uncharacterized protein</fullName>
    </submittedName>
</protein>
<proteinExistence type="predicted"/>